<dbReference type="InterPro" id="IPR003423">
    <property type="entry name" value="OMP_efflux"/>
</dbReference>
<dbReference type="EMBL" id="QEKI01000006">
    <property type="protein sequence ID" value="PVY40676.1"/>
    <property type="molecule type" value="Genomic_DNA"/>
</dbReference>
<keyword evidence="3" id="KW-0813">Transport</keyword>
<dbReference type="InterPro" id="IPR051906">
    <property type="entry name" value="TolC-like"/>
</dbReference>
<evidence type="ECO:0000256" key="9">
    <source>
        <dbReference type="SAM" id="SignalP"/>
    </source>
</evidence>
<keyword evidence="4" id="KW-1134">Transmembrane beta strand</keyword>
<evidence type="ECO:0000313" key="10">
    <source>
        <dbReference type="EMBL" id="PVY40676.1"/>
    </source>
</evidence>
<evidence type="ECO:0000256" key="3">
    <source>
        <dbReference type="ARBA" id="ARBA00022448"/>
    </source>
</evidence>
<feature type="chain" id="PRO_5015545969" evidence="9">
    <location>
        <begin position="26"/>
        <end position="494"/>
    </location>
</feature>
<keyword evidence="9" id="KW-0732">Signal</keyword>
<evidence type="ECO:0000313" key="11">
    <source>
        <dbReference type="Proteomes" id="UP000245466"/>
    </source>
</evidence>
<evidence type="ECO:0000256" key="1">
    <source>
        <dbReference type="ARBA" id="ARBA00004442"/>
    </source>
</evidence>
<reference evidence="10 11" key="1">
    <citation type="submission" date="2018-04" db="EMBL/GenBank/DDBJ databases">
        <title>Genomic Encyclopedia of Type Strains, Phase IV (KMG-IV): sequencing the most valuable type-strain genomes for metagenomic binning, comparative biology and taxonomic classification.</title>
        <authorList>
            <person name="Goeker M."/>
        </authorList>
    </citation>
    <scope>NUCLEOTIDE SEQUENCE [LARGE SCALE GENOMIC DNA]</scope>
    <source>
        <strain evidence="10 11">DSM 100231</strain>
    </source>
</reference>
<organism evidence="10 11">
    <name type="scientific">Pontibacter virosus</name>
    <dbReference type="NCBI Taxonomy" id="1765052"/>
    <lineage>
        <taxon>Bacteria</taxon>
        <taxon>Pseudomonadati</taxon>
        <taxon>Bacteroidota</taxon>
        <taxon>Cytophagia</taxon>
        <taxon>Cytophagales</taxon>
        <taxon>Hymenobacteraceae</taxon>
        <taxon>Pontibacter</taxon>
    </lineage>
</organism>
<evidence type="ECO:0000256" key="8">
    <source>
        <dbReference type="SAM" id="Coils"/>
    </source>
</evidence>
<evidence type="ECO:0000256" key="5">
    <source>
        <dbReference type="ARBA" id="ARBA00022692"/>
    </source>
</evidence>
<name>A0A2U1AW68_9BACT</name>
<sequence>MKKMSNKVLLLALGLTLGGLNSAMAQQQQGAGSDGIWSLQEAVEYAKANNLNVRQSSLNRELSRADLVQSRNNRLPSLNANGSYGFNTGSFQDPVNFTLTTDNAWSANGGINASLPLFAGFQQVNQIKQQELSLEASEQEFLSAQNDITIQIVTAYLNILFANEQMAVSDLQRNLTNQQLSRTRVLFKAGSLAENSVLDLESQLATDELNYITAQNQRDISRLTLMQLLNIPTTEEFQVEIPNIPEPDANPVIVNGSQVYDIALQTLPAIKAADLRLRSTEKGVEVAQGAYYPRLSLFAGASSRYLSTSRFFTGTETVDLGSNRPQIVYYDNNRTRSETLYFPNIVTQRLDEDYPLFRQFEGNLATRVGLSLDIPIFNGFQVRTNVQRAKLQQQNAQLNADIARNNLRQTIEQAHVDALAAQRRYAAARQQVNASEKNFRNAELRLQSGVINTVDFNVVANTYRSAQSNLVQAKYDYTFKLKVLDFYQGKDLSF</sequence>
<dbReference type="OrthoDB" id="9811587at2"/>
<dbReference type="AlphaFoldDB" id="A0A2U1AW68"/>
<keyword evidence="7" id="KW-0998">Cell outer membrane</keyword>
<dbReference type="GO" id="GO:0009279">
    <property type="term" value="C:cell outer membrane"/>
    <property type="evidence" value="ECO:0007669"/>
    <property type="project" value="UniProtKB-SubCell"/>
</dbReference>
<dbReference type="Gene3D" id="1.20.1600.10">
    <property type="entry name" value="Outer membrane efflux proteins (OEP)"/>
    <property type="match status" value="1"/>
</dbReference>
<comment type="similarity">
    <text evidence="2">Belongs to the outer membrane factor (OMF) (TC 1.B.17) family.</text>
</comment>
<dbReference type="Proteomes" id="UP000245466">
    <property type="component" value="Unassembled WGS sequence"/>
</dbReference>
<keyword evidence="8" id="KW-0175">Coiled coil</keyword>
<accession>A0A2U1AW68</accession>
<dbReference type="GO" id="GO:0015562">
    <property type="term" value="F:efflux transmembrane transporter activity"/>
    <property type="evidence" value="ECO:0007669"/>
    <property type="project" value="InterPro"/>
</dbReference>
<dbReference type="GO" id="GO:0015288">
    <property type="term" value="F:porin activity"/>
    <property type="evidence" value="ECO:0007669"/>
    <property type="project" value="TreeGrafter"/>
</dbReference>
<dbReference type="PANTHER" id="PTHR30026:SF20">
    <property type="entry name" value="OUTER MEMBRANE PROTEIN TOLC"/>
    <property type="match status" value="1"/>
</dbReference>
<feature type="coiled-coil region" evidence="8">
    <location>
        <begin position="386"/>
        <end position="445"/>
    </location>
</feature>
<dbReference type="RefSeq" id="WP_116543372.1">
    <property type="nucleotide sequence ID" value="NZ_QEKI01000006.1"/>
</dbReference>
<keyword evidence="6" id="KW-0472">Membrane</keyword>
<evidence type="ECO:0000256" key="4">
    <source>
        <dbReference type="ARBA" id="ARBA00022452"/>
    </source>
</evidence>
<gene>
    <name evidence="10" type="ORF">C8E01_10615</name>
</gene>
<dbReference type="PANTHER" id="PTHR30026">
    <property type="entry name" value="OUTER MEMBRANE PROTEIN TOLC"/>
    <property type="match status" value="1"/>
</dbReference>
<proteinExistence type="inferred from homology"/>
<protein>
    <submittedName>
        <fullName evidence="10">Outer membrane protein</fullName>
    </submittedName>
</protein>
<feature type="signal peptide" evidence="9">
    <location>
        <begin position="1"/>
        <end position="25"/>
    </location>
</feature>
<comment type="subcellular location">
    <subcellularLocation>
        <location evidence="1">Cell outer membrane</location>
    </subcellularLocation>
</comment>
<evidence type="ECO:0000256" key="6">
    <source>
        <dbReference type="ARBA" id="ARBA00023136"/>
    </source>
</evidence>
<evidence type="ECO:0000256" key="7">
    <source>
        <dbReference type="ARBA" id="ARBA00023237"/>
    </source>
</evidence>
<dbReference type="GO" id="GO:1990281">
    <property type="term" value="C:efflux pump complex"/>
    <property type="evidence" value="ECO:0007669"/>
    <property type="project" value="TreeGrafter"/>
</dbReference>
<comment type="caution">
    <text evidence="10">The sequence shown here is derived from an EMBL/GenBank/DDBJ whole genome shotgun (WGS) entry which is preliminary data.</text>
</comment>
<dbReference type="SUPFAM" id="SSF56954">
    <property type="entry name" value="Outer membrane efflux proteins (OEP)"/>
    <property type="match status" value="1"/>
</dbReference>
<dbReference type="Pfam" id="PF02321">
    <property type="entry name" value="OEP"/>
    <property type="match status" value="2"/>
</dbReference>
<keyword evidence="5" id="KW-0812">Transmembrane</keyword>
<evidence type="ECO:0000256" key="2">
    <source>
        <dbReference type="ARBA" id="ARBA00007613"/>
    </source>
</evidence>
<keyword evidence="11" id="KW-1185">Reference proteome</keyword>